<gene>
    <name evidence="1" type="ORF">GWI33_002075</name>
</gene>
<proteinExistence type="predicted"/>
<accession>A0A834IU46</accession>
<evidence type="ECO:0000313" key="2">
    <source>
        <dbReference type="Proteomes" id="UP000625711"/>
    </source>
</evidence>
<dbReference type="EMBL" id="JAACXV010000015">
    <property type="protein sequence ID" value="KAF7287259.1"/>
    <property type="molecule type" value="Genomic_DNA"/>
</dbReference>
<evidence type="ECO:0000313" key="1">
    <source>
        <dbReference type="EMBL" id="KAF7287259.1"/>
    </source>
</evidence>
<keyword evidence="2" id="KW-1185">Reference proteome</keyword>
<sequence length="156" mass="17611">MVTDLRAISSQSKAPKSSTIDFESVRNCRESDAGHVRVPPGAHRSGTVTILVQRPKLWFVQWLHSFDRRDNNGTDTRTERTSVAVSETFTSHTVTISLRAYPQPYCESNWCVSDIKIGGSLLNQLPSWTMEARASSCSRPHQFGFLNTLDYCLFQQ</sequence>
<reference evidence="1" key="1">
    <citation type="submission" date="2020-08" db="EMBL/GenBank/DDBJ databases">
        <title>Genome sequencing and assembly of the red palm weevil Rhynchophorus ferrugineus.</title>
        <authorList>
            <person name="Dias G.B."/>
            <person name="Bergman C.M."/>
            <person name="Manee M."/>
        </authorList>
    </citation>
    <scope>NUCLEOTIDE SEQUENCE</scope>
    <source>
        <strain evidence="1">AA-2017</strain>
        <tissue evidence="1">Whole larva</tissue>
    </source>
</reference>
<protein>
    <submittedName>
        <fullName evidence="1">Uncharacterized protein</fullName>
    </submittedName>
</protein>
<comment type="caution">
    <text evidence="1">The sequence shown here is derived from an EMBL/GenBank/DDBJ whole genome shotgun (WGS) entry which is preliminary data.</text>
</comment>
<organism evidence="1 2">
    <name type="scientific">Rhynchophorus ferrugineus</name>
    <name type="common">Red palm weevil</name>
    <name type="synonym">Curculio ferrugineus</name>
    <dbReference type="NCBI Taxonomy" id="354439"/>
    <lineage>
        <taxon>Eukaryota</taxon>
        <taxon>Metazoa</taxon>
        <taxon>Ecdysozoa</taxon>
        <taxon>Arthropoda</taxon>
        <taxon>Hexapoda</taxon>
        <taxon>Insecta</taxon>
        <taxon>Pterygota</taxon>
        <taxon>Neoptera</taxon>
        <taxon>Endopterygota</taxon>
        <taxon>Coleoptera</taxon>
        <taxon>Polyphaga</taxon>
        <taxon>Cucujiformia</taxon>
        <taxon>Curculionidae</taxon>
        <taxon>Dryophthorinae</taxon>
        <taxon>Rhynchophorus</taxon>
    </lineage>
</organism>
<dbReference type="Proteomes" id="UP000625711">
    <property type="component" value="Unassembled WGS sequence"/>
</dbReference>
<name>A0A834IU46_RHYFE</name>
<dbReference type="AlphaFoldDB" id="A0A834IU46"/>